<accession>A0AAD7HS75</accession>
<evidence type="ECO:0000313" key="2">
    <source>
        <dbReference type="Proteomes" id="UP001215598"/>
    </source>
</evidence>
<reference evidence="1" key="1">
    <citation type="submission" date="2023-03" db="EMBL/GenBank/DDBJ databases">
        <title>Massive genome expansion in bonnet fungi (Mycena s.s.) driven by repeated elements and novel gene families across ecological guilds.</title>
        <authorList>
            <consortium name="Lawrence Berkeley National Laboratory"/>
            <person name="Harder C.B."/>
            <person name="Miyauchi S."/>
            <person name="Viragh M."/>
            <person name="Kuo A."/>
            <person name="Thoen E."/>
            <person name="Andreopoulos B."/>
            <person name="Lu D."/>
            <person name="Skrede I."/>
            <person name="Drula E."/>
            <person name="Henrissat B."/>
            <person name="Morin E."/>
            <person name="Kohler A."/>
            <person name="Barry K."/>
            <person name="LaButti K."/>
            <person name="Morin E."/>
            <person name="Salamov A."/>
            <person name="Lipzen A."/>
            <person name="Mereny Z."/>
            <person name="Hegedus B."/>
            <person name="Baldrian P."/>
            <person name="Stursova M."/>
            <person name="Weitz H."/>
            <person name="Taylor A."/>
            <person name="Grigoriev I.V."/>
            <person name="Nagy L.G."/>
            <person name="Martin F."/>
            <person name="Kauserud H."/>
        </authorList>
    </citation>
    <scope>NUCLEOTIDE SEQUENCE</scope>
    <source>
        <strain evidence="1">CBHHK182m</strain>
    </source>
</reference>
<comment type="caution">
    <text evidence="1">The sequence shown here is derived from an EMBL/GenBank/DDBJ whole genome shotgun (WGS) entry which is preliminary data.</text>
</comment>
<proteinExistence type="predicted"/>
<dbReference type="AlphaFoldDB" id="A0AAD7HS75"/>
<dbReference type="Proteomes" id="UP001215598">
    <property type="component" value="Unassembled WGS sequence"/>
</dbReference>
<organism evidence="1 2">
    <name type="scientific">Mycena metata</name>
    <dbReference type="NCBI Taxonomy" id="1033252"/>
    <lineage>
        <taxon>Eukaryota</taxon>
        <taxon>Fungi</taxon>
        <taxon>Dikarya</taxon>
        <taxon>Basidiomycota</taxon>
        <taxon>Agaricomycotina</taxon>
        <taxon>Agaricomycetes</taxon>
        <taxon>Agaricomycetidae</taxon>
        <taxon>Agaricales</taxon>
        <taxon>Marasmiineae</taxon>
        <taxon>Mycenaceae</taxon>
        <taxon>Mycena</taxon>
    </lineage>
</organism>
<gene>
    <name evidence="1" type="ORF">B0H16DRAFT_1735828</name>
</gene>
<dbReference type="EMBL" id="JARKIB010000189">
    <property type="protein sequence ID" value="KAJ7726127.1"/>
    <property type="molecule type" value="Genomic_DNA"/>
</dbReference>
<evidence type="ECO:0000313" key="1">
    <source>
        <dbReference type="EMBL" id="KAJ7726127.1"/>
    </source>
</evidence>
<protein>
    <submittedName>
        <fullName evidence="1">Uncharacterized protein</fullName>
    </submittedName>
</protein>
<sequence>MTTIVIPTRYSFASSQRELLGMFSAMSMHETHVCSPRYGVFAVTRRSFELDGSPISVIHFWEGEIVNSDTGTVLKLGKSYYYEQMGNINLWAVSHSGTYVLLLVDAASSSDGAAYLGLLHFSSTQIPPITFRKLDIGFALTRLGSVSRMAIDDALGTVFLLNEKGNMSVIPYVGLIIVITSSTYLTQDGKNRETRTFWAESEYSETRPSTFLSRTCAAKL</sequence>
<keyword evidence="2" id="KW-1185">Reference proteome</keyword>
<name>A0AAD7HS75_9AGAR</name>